<reference evidence="4" key="1">
    <citation type="submission" date="2019-07" db="EMBL/GenBank/DDBJ databases">
        <authorList>
            <person name="Dittberner H."/>
        </authorList>
    </citation>
    <scope>NUCLEOTIDE SEQUENCE [LARGE SCALE GENOMIC DNA]</scope>
</reference>
<evidence type="ECO:0000313" key="5">
    <source>
        <dbReference type="Proteomes" id="UP000489600"/>
    </source>
</evidence>
<dbReference type="InterPro" id="IPR003690">
    <property type="entry name" value="MTERF"/>
</dbReference>
<accession>A0A565AXD0</accession>
<evidence type="ECO:0000313" key="4">
    <source>
        <dbReference type="EMBL" id="VVA93740.1"/>
    </source>
</evidence>
<proteinExistence type="inferred from homology"/>
<dbReference type="FunFam" id="1.25.70.10:FF:000033">
    <property type="entry name" value="F19K23.4 protein"/>
    <property type="match status" value="1"/>
</dbReference>
<keyword evidence="3" id="KW-0809">Transit peptide</keyword>
<dbReference type="OrthoDB" id="637682at2759"/>
<evidence type="ECO:0000256" key="1">
    <source>
        <dbReference type="ARBA" id="ARBA00007692"/>
    </source>
</evidence>
<evidence type="ECO:0008006" key="6">
    <source>
        <dbReference type="Google" id="ProtNLM"/>
    </source>
</evidence>
<keyword evidence="2" id="KW-0804">Transcription</keyword>
<protein>
    <recommendedName>
        <fullName evidence="6">Mitochondrial transcription termination factor family protein</fullName>
    </recommendedName>
</protein>
<dbReference type="EMBL" id="CABITT030000002">
    <property type="protein sequence ID" value="VVA93740.1"/>
    <property type="molecule type" value="Genomic_DNA"/>
</dbReference>
<organism evidence="4 5">
    <name type="scientific">Arabis nemorensis</name>
    <dbReference type="NCBI Taxonomy" id="586526"/>
    <lineage>
        <taxon>Eukaryota</taxon>
        <taxon>Viridiplantae</taxon>
        <taxon>Streptophyta</taxon>
        <taxon>Embryophyta</taxon>
        <taxon>Tracheophyta</taxon>
        <taxon>Spermatophyta</taxon>
        <taxon>Magnoliopsida</taxon>
        <taxon>eudicotyledons</taxon>
        <taxon>Gunneridae</taxon>
        <taxon>Pentapetalae</taxon>
        <taxon>rosids</taxon>
        <taxon>malvids</taxon>
        <taxon>Brassicales</taxon>
        <taxon>Brassicaceae</taxon>
        <taxon>Arabideae</taxon>
        <taxon>Arabis</taxon>
    </lineage>
</organism>
<comment type="caution">
    <text evidence="4">The sequence shown here is derived from an EMBL/GenBank/DDBJ whole genome shotgun (WGS) entry which is preliminary data.</text>
</comment>
<sequence>MYSLILHGRRLVQFQKCRSLRFLVNPLQNASSFSSSFSSASVVADLGPEDGGKGKNFTVSYLVDSLGLPTKLAESISRKANFEGKGNPDSVLNLFRSHGFTDSQISTIITNYPRLLVLDAEKSIGPKLKFLQSRGGASSSELTEILSKVPKILALKGNKVISVYYDFVKEIIKADKSSKFEKLCHSLAQGSEQENRMRNVSVLRELGVPQKRLFSLLTSGRGPIGGKERFDESLKKVVDMGFDPTTSKFVHALRVFYEKSDKALEEKVQVYKRLGFAVGDVWEMFKKWPLSLTHSEKKISLRFETLKKCGLLEDEIFSVLTKFPQCFGASEQKIENSIETFIGLGFSRDEFAMMVKSYPSCIGLSAETVKNKTEFLVKKMKWSLKALVSNPSVFGYSLEKRSVPRCNVIKALMLKSLLASKLPPLSHVLAITDQAFLNKYVKIHDDKELVAELMAIFTGGRVS</sequence>
<keyword evidence="5" id="KW-1185">Reference proteome</keyword>
<dbReference type="PANTHER" id="PTHR13068">
    <property type="entry name" value="CGI-12 PROTEIN-RELATED"/>
    <property type="match status" value="1"/>
</dbReference>
<keyword evidence="2" id="KW-0806">Transcription termination</keyword>
<dbReference type="SMART" id="SM00733">
    <property type="entry name" value="Mterf"/>
    <property type="match status" value="7"/>
</dbReference>
<dbReference type="Proteomes" id="UP000489600">
    <property type="component" value="Unassembled WGS sequence"/>
</dbReference>
<dbReference type="Gene3D" id="1.25.70.10">
    <property type="entry name" value="Transcription termination factor 3, mitochondrial"/>
    <property type="match status" value="2"/>
</dbReference>
<dbReference type="InterPro" id="IPR038538">
    <property type="entry name" value="MTERF_sf"/>
</dbReference>
<dbReference type="GO" id="GO:0005737">
    <property type="term" value="C:cytoplasm"/>
    <property type="evidence" value="ECO:0007669"/>
    <property type="project" value="UniProtKB-ARBA"/>
</dbReference>
<dbReference type="AlphaFoldDB" id="A0A565AXD0"/>
<evidence type="ECO:0000256" key="3">
    <source>
        <dbReference type="ARBA" id="ARBA00022946"/>
    </source>
</evidence>
<keyword evidence="2" id="KW-0805">Transcription regulation</keyword>
<dbReference type="GO" id="GO:0006353">
    <property type="term" value="P:DNA-templated transcription termination"/>
    <property type="evidence" value="ECO:0007669"/>
    <property type="project" value="UniProtKB-KW"/>
</dbReference>
<name>A0A565AXD0_9BRAS</name>
<dbReference type="PANTHER" id="PTHR13068:SF161">
    <property type="entry name" value="F19K23.4 PROTEIN-RELATED"/>
    <property type="match status" value="1"/>
</dbReference>
<evidence type="ECO:0000256" key="2">
    <source>
        <dbReference type="ARBA" id="ARBA00022472"/>
    </source>
</evidence>
<dbReference type="GO" id="GO:0003676">
    <property type="term" value="F:nucleic acid binding"/>
    <property type="evidence" value="ECO:0007669"/>
    <property type="project" value="InterPro"/>
</dbReference>
<dbReference type="Pfam" id="PF02536">
    <property type="entry name" value="mTERF"/>
    <property type="match status" value="1"/>
</dbReference>
<gene>
    <name evidence="4" type="ORF">ANE_LOCUS4185</name>
</gene>
<comment type="similarity">
    <text evidence="1">Belongs to the mTERF family.</text>
</comment>